<feature type="binding site" evidence="6">
    <location>
        <position position="126"/>
    </location>
    <ligand>
        <name>substrate</name>
    </ligand>
</feature>
<keyword evidence="5 6" id="KW-0663">Pyridoxal phosphate</keyword>
<comment type="function">
    <text evidence="6">Involved in both the arginine and lysine biosynthetic pathways.</text>
</comment>
<feature type="binding site" evidence="6">
    <location>
        <position position="264"/>
    </location>
    <ligand>
        <name>pyridoxal 5'-phosphate</name>
        <dbReference type="ChEBI" id="CHEBI:597326"/>
    </ligand>
</feature>
<dbReference type="InterPro" id="IPR015422">
    <property type="entry name" value="PyrdxlP-dep_Trfase_small"/>
</dbReference>
<dbReference type="PROSITE" id="PS00600">
    <property type="entry name" value="AA_TRANSFER_CLASS_3"/>
    <property type="match status" value="1"/>
</dbReference>
<dbReference type="InterPro" id="IPR037537">
    <property type="entry name" value="LysJ"/>
</dbReference>
<protein>
    <recommendedName>
        <fullName evidence="6">Putative [LysW]-aminoadipate semialdehyde/glutamate semialdehyde transaminase</fullName>
        <ecNumber evidence="6">2.6.1.118</ecNumber>
        <ecNumber evidence="6">2.6.1.124</ecNumber>
    </recommendedName>
</protein>
<dbReference type="RefSeq" id="WP_103991076.1">
    <property type="nucleotide sequence ID" value="NZ_CP031311.1"/>
</dbReference>
<evidence type="ECO:0000256" key="6">
    <source>
        <dbReference type="HAMAP-Rule" id="MF_02084"/>
    </source>
</evidence>
<dbReference type="Pfam" id="PF00202">
    <property type="entry name" value="Aminotran_3"/>
    <property type="match status" value="1"/>
</dbReference>
<comment type="catalytic activity">
    <reaction evidence="6">
        <text>[amino-group carrier protein]-C-terminal-gamma-(L-lysyl)-L-glutamate + 2-oxoglutarate = [amino-group carrier protein]-C-terminal-N-(1-carboxy-5-oxopentan-1-yl)-L-glutamine + L-glutamate</text>
        <dbReference type="Rhea" id="RHEA:41952"/>
        <dbReference type="Rhea" id="RHEA-COMP:9714"/>
        <dbReference type="Rhea" id="RHEA-COMP:9715"/>
        <dbReference type="ChEBI" id="CHEBI:16810"/>
        <dbReference type="ChEBI" id="CHEBI:29985"/>
        <dbReference type="ChEBI" id="CHEBI:78501"/>
        <dbReference type="ChEBI" id="CHEBI:78526"/>
        <dbReference type="EC" id="2.6.1.118"/>
    </reaction>
</comment>
<comment type="catalytic activity">
    <reaction evidence="6">
        <text>[amino-group carrier protein]-C-terminal-gamma-(L-ornithyl)-L-glutamate + 2-oxoglutarate = [amino-group carrier protein]-C-terminal-gamma-(L-glutamyl-5-semialdehyde)-L-glutamate + L-glutamate</text>
        <dbReference type="Rhea" id="RHEA:52672"/>
        <dbReference type="Rhea" id="RHEA-COMP:13327"/>
        <dbReference type="Rhea" id="RHEA-COMP:13328"/>
        <dbReference type="ChEBI" id="CHEBI:16810"/>
        <dbReference type="ChEBI" id="CHEBI:29985"/>
        <dbReference type="ChEBI" id="CHEBI:136761"/>
        <dbReference type="ChEBI" id="CHEBI:136763"/>
        <dbReference type="EC" id="2.6.1.124"/>
    </reaction>
</comment>
<evidence type="ECO:0000313" key="9">
    <source>
        <dbReference type="Proteomes" id="UP000236740"/>
    </source>
</evidence>
<feature type="binding site" evidence="6">
    <location>
        <position position="123"/>
    </location>
    <ligand>
        <name>pyridoxal 5'-phosphate</name>
        <dbReference type="ChEBI" id="CHEBI:597326"/>
    </ligand>
</feature>
<gene>
    <name evidence="6" type="primary">lysJ</name>
    <name evidence="7" type="ORF">DV707_00755</name>
    <name evidence="8" type="ORF">SAMN04488133_1412</name>
</gene>
<keyword evidence="3 6" id="KW-0028">Amino-acid biosynthesis</keyword>
<comment type="subcellular location">
    <subcellularLocation>
        <location evidence="6">Cytoplasm</location>
    </subcellularLocation>
</comment>
<dbReference type="NCBIfam" id="TIGR00707">
    <property type="entry name" value="argD"/>
    <property type="match status" value="1"/>
</dbReference>
<dbReference type="GO" id="GO:0019878">
    <property type="term" value="P:lysine biosynthetic process via aminoadipic acid"/>
    <property type="evidence" value="ECO:0007669"/>
    <property type="project" value="UniProtKB-UniRule"/>
</dbReference>
<keyword evidence="9" id="KW-1185">Reference proteome</keyword>
<dbReference type="UniPathway" id="UPA00068"/>
<dbReference type="EC" id="2.6.1.118" evidence="6"/>
<comment type="cofactor">
    <cofactor evidence="6">
        <name>pyridoxal 5'-phosphate</name>
        <dbReference type="ChEBI" id="CHEBI:597326"/>
    </cofactor>
    <text evidence="6">Binds 1 pyridoxal phosphate per subunit.</text>
</comment>
<evidence type="ECO:0000313" key="10">
    <source>
        <dbReference type="Proteomes" id="UP000296733"/>
    </source>
</evidence>
<evidence type="ECO:0000256" key="4">
    <source>
        <dbReference type="ARBA" id="ARBA00022679"/>
    </source>
</evidence>
<dbReference type="FunFam" id="3.40.640.10:FF:000004">
    <property type="entry name" value="Acetylornithine aminotransferase"/>
    <property type="match status" value="1"/>
</dbReference>
<evidence type="ECO:0000256" key="3">
    <source>
        <dbReference type="ARBA" id="ARBA00022605"/>
    </source>
</evidence>
<keyword evidence="2 6" id="KW-0032">Aminotransferase</keyword>
<dbReference type="InterPro" id="IPR015421">
    <property type="entry name" value="PyrdxlP-dep_Trfase_major"/>
</dbReference>
<dbReference type="SUPFAM" id="SSF53383">
    <property type="entry name" value="PLP-dependent transferases"/>
    <property type="match status" value="1"/>
</dbReference>
<proteinExistence type="inferred from homology"/>
<name>A0A1H5WX01_9EURY</name>
<reference evidence="8 9" key="1">
    <citation type="submission" date="2016-10" db="EMBL/GenBank/DDBJ databases">
        <authorList>
            <person name="de Groot N.N."/>
        </authorList>
    </citation>
    <scope>NUCLEOTIDE SEQUENCE [LARGE SCALE GENOMIC DNA]</scope>
    <source>
        <strain evidence="8 9">CGMCC 1.10331</strain>
    </source>
</reference>
<dbReference type="NCBIfam" id="NF002325">
    <property type="entry name" value="PRK01278.1"/>
    <property type="match status" value="1"/>
</dbReference>
<dbReference type="KEGG" id="hlm:DV707_00755"/>
<dbReference type="InterPro" id="IPR005814">
    <property type="entry name" value="Aminotrans_3"/>
</dbReference>
<accession>A0A1H5WX01</accession>
<dbReference type="InterPro" id="IPR049704">
    <property type="entry name" value="Aminotrans_3_PPA_site"/>
</dbReference>
<feature type="binding site" evidence="6">
    <location>
        <position position="263"/>
    </location>
    <ligand>
        <name>substrate</name>
    </ligand>
</feature>
<dbReference type="EMBL" id="FNVN01000001">
    <property type="protein sequence ID" value="SEG03517.1"/>
    <property type="molecule type" value="Genomic_DNA"/>
</dbReference>
<dbReference type="PIRSF" id="PIRSF000521">
    <property type="entry name" value="Transaminase_4ab_Lys_Orn"/>
    <property type="match status" value="1"/>
</dbReference>
<dbReference type="AlphaFoldDB" id="A0A1H5WX01"/>
<dbReference type="GO" id="GO:0008483">
    <property type="term" value="F:transaminase activity"/>
    <property type="evidence" value="ECO:0007669"/>
    <property type="project" value="UniProtKB-UniRule"/>
</dbReference>
<comment type="pathway">
    <text evidence="6">Amino-acid biosynthesis; L-lysine biosynthesis via AAA pathway; L-lysine from L-alpha-aminoadipate (Thermus route): step 4/5.</text>
</comment>
<dbReference type="Proteomes" id="UP000236740">
    <property type="component" value="Unassembled WGS sequence"/>
</dbReference>
<comment type="pathway">
    <text evidence="6">Amino-acid biosynthesis; L-arginine biosynthesis.</text>
</comment>
<dbReference type="Gene3D" id="3.90.1150.10">
    <property type="entry name" value="Aspartate Aminotransferase, domain 1"/>
    <property type="match status" value="1"/>
</dbReference>
<feature type="binding site" evidence="6">
    <location>
        <begin position="208"/>
        <end position="211"/>
    </location>
    <ligand>
        <name>pyridoxal 5'-phosphate</name>
        <dbReference type="ChEBI" id="CHEBI:597326"/>
    </ligand>
</feature>
<dbReference type="HAMAP" id="MF_02084">
    <property type="entry name" value="LysJ_aminotrans_3"/>
    <property type="match status" value="1"/>
</dbReference>
<dbReference type="InterPro" id="IPR015424">
    <property type="entry name" value="PyrdxlP-dep_Trfase"/>
</dbReference>
<dbReference type="InterPro" id="IPR004636">
    <property type="entry name" value="AcOrn/SuccOrn_fam"/>
</dbReference>
<dbReference type="UniPathway" id="UPA00033">
    <property type="reaction ID" value="UER00038"/>
</dbReference>
<dbReference type="GO" id="GO:0042450">
    <property type="term" value="P:L-arginine biosynthetic process via ornithine"/>
    <property type="evidence" value="ECO:0007669"/>
    <property type="project" value="UniProtKB-UniRule"/>
</dbReference>
<keyword evidence="6" id="KW-0055">Arginine biosynthesis</keyword>
<dbReference type="GO" id="GO:0042802">
    <property type="term" value="F:identical protein binding"/>
    <property type="evidence" value="ECO:0007669"/>
    <property type="project" value="TreeGrafter"/>
</dbReference>
<evidence type="ECO:0000313" key="8">
    <source>
        <dbReference type="EMBL" id="SEG03517.1"/>
    </source>
</evidence>
<evidence type="ECO:0000313" key="7">
    <source>
        <dbReference type="EMBL" id="QCC46327.1"/>
    </source>
</evidence>
<dbReference type="GO" id="GO:0030170">
    <property type="term" value="F:pyridoxal phosphate binding"/>
    <property type="evidence" value="ECO:0007669"/>
    <property type="project" value="InterPro"/>
</dbReference>
<dbReference type="PANTHER" id="PTHR11986:SF79">
    <property type="entry name" value="ACETYLORNITHINE AMINOTRANSFERASE, MITOCHONDRIAL"/>
    <property type="match status" value="1"/>
</dbReference>
<feature type="binding site" evidence="6">
    <location>
        <begin position="96"/>
        <end position="97"/>
    </location>
    <ligand>
        <name>pyridoxal 5'-phosphate</name>
        <dbReference type="ChEBI" id="CHEBI:597326"/>
    </ligand>
</feature>
<keyword evidence="1 6" id="KW-0963">Cytoplasm</keyword>
<dbReference type="EMBL" id="CP031311">
    <property type="protein sequence ID" value="QCC46327.1"/>
    <property type="molecule type" value="Genomic_DNA"/>
</dbReference>
<dbReference type="Proteomes" id="UP000296733">
    <property type="component" value="Chromosome"/>
</dbReference>
<evidence type="ECO:0000256" key="2">
    <source>
        <dbReference type="ARBA" id="ARBA00022576"/>
    </source>
</evidence>
<sequence>MTGGFVFSEKPIQIESGEGAYLYGEDGTEYLDFGASYAVASLGHSHPAVTEAIQEQAAKLTYVQASYPVDVRTELYEKLATLAPGDADNVWLCNSGTEANEAAMKFARSATGRSKIVATKRGFHGRTLGALAMTWKDKYKEPFEPLAGGVEFVPYGDEEALADAVDEETAALFLEPIQGEGGIHPASAEYLRHAREVTEEAGAALVFDEIQTGVGRTGDLWACEGVGVEPDILTSAKGIANGLPLGTTLVKDWIAEDPGDHGSTFSGGPVVCAAANATLDTVVEEDVPGHAAAVGEYLRSELEAAVDEHDLPVREVRGVGLMIGIQVKRGANRVLKNLALSEQILALPAGRTVVRLLPPLVIDERHADQFVDSLVEVLQ</sequence>
<evidence type="ECO:0000256" key="1">
    <source>
        <dbReference type="ARBA" id="ARBA00022490"/>
    </source>
</evidence>
<dbReference type="InterPro" id="IPR050103">
    <property type="entry name" value="Class-III_PLP-dep_AT"/>
</dbReference>
<feature type="modified residue" description="N6-(pyridoxal phosphate)lysine" evidence="6">
    <location>
        <position position="237"/>
    </location>
</feature>
<keyword evidence="6" id="KW-0457">Lysine biosynthesis</keyword>
<dbReference type="OrthoDB" id="85346at2157"/>
<reference evidence="7 10" key="2">
    <citation type="journal article" date="2019" name="Nat. Commun.">
        <title>A new type of DNA phosphorothioation-based antiviral system in archaea.</title>
        <authorList>
            <person name="Xiong L."/>
            <person name="Liu S."/>
            <person name="Chen S."/>
            <person name="Xiao Y."/>
            <person name="Zhu B."/>
            <person name="Gao Y."/>
            <person name="Zhang Y."/>
            <person name="Chen B."/>
            <person name="Luo J."/>
            <person name="Deng Z."/>
            <person name="Chen X."/>
            <person name="Wang L."/>
            <person name="Chen S."/>
        </authorList>
    </citation>
    <scope>NUCLEOTIDE SEQUENCE [LARGE SCALE GENOMIC DNA]</scope>
    <source>
        <strain evidence="7 10">CGMCC 1.10331</strain>
    </source>
</reference>
<comment type="similarity">
    <text evidence="6">Belongs to the class-III pyridoxal-phosphate-dependent aminotransferase family. LysJ subfamily.</text>
</comment>
<dbReference type="PANTHER" id="PTHR11986">
    <property type="entry name" value="AMINOTRANSFERASE CLASS III"/>
    <property type="match status" value="1"/>
</dbReference>
<dbReference type="EC" id="2.6.1.124" evidence="6"/>
<dbReference type="CDD" id="cd00610">
    <property type="entry name" value="OAT_like"/>
    <property type="match status" value="1"/>
</dbReference>
<dbReference type="GO" id="GO:0005737">
    <property type="term" value="C:cytoplasm"/>
    <property type="evidence" value="ECO:0007669"/>
    <property type="project" value="UniProtKB-SubCell"/>
</dbReference>
<comment type="subunit">
    <text evidence="6">Homodimer.</text>
</comment>
<dbReference type="GeneID" id="39856571"/>
<dbReference type="Gene3D" id="3.40.640.10">
    <property type="entry name" value="Type I PLP-dependent aspartate aminotransferase-like (Major domain)"/>
    <property type="match status" value="1"/>
</dbReference>
<organism evidence="8 9">
    <name type="scientific">Halobellus limi</name>
    <dbReference type="NCBI Taxonomy" id="699433"/>
    <lineage>
        <taxon>Archaea</taxon>
        <taxon>Methanobacteriati</taxon>
        <taxon>Methanobacteriota</taxon>
        <taxon>Stenosarchaea group</taxon>
        <taxon>Halobacteria</taxon>
        <taxon>Halobacteriales</taxon>
        <taxon>Haloferacaceae</taxon>
        <taxon>Halobellus</taxon>
    </lineage>
</organism>
<keyword evidence="4 6" id="KW-0808">Transferase</keyword>
<evidence type="ECO:0000256" key="5">
    <source>
        <dbReference type="ARBA" id="ARBA00022898"/>
    </source>
</evidence>